<feature type="transmembrane region" description="Helical" evidence="2">
    <location>
        <begin position="129"/>
        <end position="148"/>
    </location>
</feature>
<feature type="transmembrane region" description="Helical" evidence="2">
    <location>
        <begin position="255"/>
        <end position="279"/>
    </location>
</feature>
<feature type="transmembrane region" description="Helical" evidence="2">
    <location>
        <begin position="59"/>
        <end position="83"/>
    </location>
</feature>
<keyword evidence="2" id="KW-0472">Membrane</keyword>
<dbReference type="Proteomes" id="UP000039324">
    <property type="component" value="Unassembled WGS sequence"/>
</dbReference>
<evidence type="ECO:0000313" key="3">
    <source>
        <dbReference type="EMBL" id="CEO96007.1"/>
    </source>
</evidence>
<evidence type="ECO:0000256" key="1">
    <source>
        <dbReference type="SAM" id="MobiDB-lite"/>
    </source>
</evidence>
<keyword evidence="2" id="KW-1133">Transmembrane helix</keyword>
<evidence type="ECO:0008006" key="5">
    <source>
        <dbReference type="Google" id="ProtNLM"/>
    </source>
</evidence>
<feature type="compositionally biased region" description="Polar residues" evidence="1">
    <location>
        <begin position="407"/>
        <end position="422"/>
    </location>
</feature>
<name>A0A0G4ILK3_PLABS</name>
<reference evidence="3 4" key="1">
    <citation type="submission" date="2015-02" db="EMBL/GenBank/DDBJ databases">
        <authorList>
            <person name="Chooi Y.-H."/>
        </authorList>
    </citation>
    <scope>NUCLEOTIDE SEQUENCE [LARGE SCALE GENOMIC DNA]</scope>
    <source>
        <strain evidence="3">E3</strain>
    </source>
</reference>
<dbReference type="AlphaFoldDB" id="A0A0G4ILK3"/>
<accession>A0A0G4ILK3</accession>
<feature type="transmembrane region" description="Helical" evidence="2">
    <location>
        <begin position="327"/>
        <end position="344"/>
    </location>
</feature>
<dbReference type="InterPro" id="IPR037185">
    <property type="entry name" value="EmrE-like"/>
</dbReference>
<organism evidence="3 4">
    <name type="scientific">Plasmodiophora brassicae</name>
    <name type="common">Clubroot disease agent</name>
    <dbReference type="NCBI Taxonomy" id="37360"/>
    <lineage>
        <taxon>Eukaryota</taxon>
        <taxon>Sar</taxon>
        <taxon>Rhizaria</taxon>
        <taxon>Endomyxa</taxon>
        <taxon>Phytomyxea</taxon>
        <taxon>Plasmodiophorida</taxon>
        <taxon>Plasmodiophoridae</taxon>
        <taxon>Plasmodiophora</taxon>
    </lineage>
</organism>
<sequence length="422" mass="46114">MDVVVDSDNDERPCACRAAANGDDGGFWCNQMKLCILLYVLSNSLCIVTVKFINYRYEFVLPMMWAMLSETTWIASIPLFFLFNRTRPRRISFIPPLRILSVCALIGTGYSISKTIISYSENVLPGSVYAILSSLDILFNGVFSRIVFGKRLSNTNTIAVLLVIAGVLPNALTSVVIADKHRDATDKAIDVTGLALAVAIPVAILGIAEQAFSTVASSYILKRRIREQTNVSPSSDPSVMISVASLSDVDCTDNVVFIIQYSSWVSLIAFLGMCIPLYFSGEAHLWWPTLRSAFDGSGTVKHAGYDAVLGLSVAAAITIATRMYMRLAKYYICSLRTAFTFAAVKPLPRILQILVLCLAMGEVITIAKVIGMVLTTAGFLVHVHGQQRRRLYHGTPARGSSPCRCPNRSSEMPTSLSAPLLQ</sequence>
<evidence type="ECO:0000256" key="2">
    <source>
        <dbReference type="SAM" id="Phobius"/>
    </source>
</evidence>
<feature type="transmembrane region" description="Helical" evidence="2">
    <location>
        <begin position="95"/>
        <end position="117"/>
    </location>
</feature>
<evidence type="ECO:0000313" key="4">
    <source>
        <dbReference type="Proteomes" id="UP000039324"/>
    </source>
</evidence>
<gene>
    <name evidence="3" type="ORF">PBRA_004697</name>
</gene>
<feature type="transmembrane region" description="Helical" evidence="2">
    <location>
        <begin position="350"/>
        <end position="381"/>
    </location>
</feature>
<feature type="transmembrane region" description="Helical" evidence="2">
    <location>
        <begin position="299"/>
        <end position="320"/>
    </location>
</feature>
<protein>
    <recommendedName>
        <fullName evidence="5">Sugar phosphate transporter domain-containing protein</fullName>
    </recommendedName>
</protein>
<keyword evidence="4" id="KW-1185">Reference proteome</keyword>
<dbReference type="SUPFAM" id="SSF103481">
    <property type="entry name" value="Multidrug resistance efflux transporter EmrE"/>
    <property type="match status" value="1"/>
</dbReference>
<feature type="region of interest" description="Disordered" evidence="1">
    <location>
        <begin position="393"/>
        <end position="422"/>
    </location>
</feature>
<feature type="transmembrane region" description="Helical" evidence="2">
    <location>
        <begin position="160"/>
        <end position="178"/>
    </location>
</feature>
<keyword evidence="2" id="KW-0812">Transmembrane</keyword>
<feature type="transmembrane region" description="Helical" evidence="2">
    <location>
        <begin position="198"/>
        <end position="221"/>
    </location>
</feature>
<dbReference type="EMBL" id="CDSF01000046">
    <property type="protein sequence ID" value="CEO96007.1"/>
    <property type="molecule type" value="Genomic_DNA"/>
</dbReference>
<proteinExistence type="predicted"/>